<evidence type="ECO:0000313" key="4">
    <source>
        <dbReference type="EMBL" id="MEE4543474.1"/>
    </source>
</evidence>
<dbReference type="InterPro" id="IPR003594">
    <property type="entry name" value="HATPase_dom"/>
</dbReference>
<keyword evidence="1" id="KW-0418">Kinase</keyword>
<feature type="domain" description="Histidine kinase/HSP90-like ATPase" evidence="3">
    <location>
        <begin position="42"/>
        <end position="154"/>
    </location>
</feature>
<sequence length="163" mass="16969">MACTAGLREDDRRSGLRQSRSSVMPHPPPPARAADDDGVPVSAAAARERVRQVLRAAGVTPDSAPVAFADALLVVSELVTNALVHAGGVTAFIVRAYPGALEMRVGDPSDDMPLIREPGRPSAPGGFGLPVVNRLCVSVDVQRVVPVGKTVTAVLRLPTPAPR</sequence>
<evidence type="ECO:0000256" key="2">
    <source>
        <dbReference type="SAM" id="MobiDB-lite"/>
    </source>
</evidence>
<keyword evidence="5" id="KW-1185">Reference proteome</keyword>
<keyword evidence="1" id="KW-0723">Serine/threonine-protein kinase</keyword>
<dbReference type="PANTHER" id="PTHR35526">
    <property type="entry name" value="ANTI-SIGMA-F FACTOR RSBW-RELATED"/>
    <property type="match status" value="1"/>
</dbReference>
<protein>
    <submittedName>
        <fullName evidence="4">ATP-binding protein</fullName>
    </submittedName>
</protein>
<keyword evidence="4" id="KW-0547">Nucleotide-binding</keyword>
<keyword evidence="4" id="KW-0067">ATP-binding</keyword>
<name>A0ABU7PCE0_9ACTN</name>
<dbReference type="Pfam" id="PF13581">
    <property type="entry name" value="HATPase_c_2"/>
    <property type="match status" value="1"/>
</dbReference>
<evidence type="ECO:0000313" key="5">
    <source>
        <dbReference type="Proteomes" id="UP001344658"/>
    </source>
</evidence>
<evidence type="ECO:0000259" key="3">
    <source>
        <dbReference type="Pfam" id="PF13581"/>
    </source>
</evidence>
<dbReference type="GO" id="GO:0005524">
    <property type="term" value="F:ATP binding"/>
    <property type="evidence" value="ECO:0007669"/>
    <property type="project" value="UniProtKB-KW"/>
</dbReference>
<dbReference type="Gene3D" id="3.30.565.10">
    <property type="entry name" value="Histidine kinase-like ATPase, C-terminal domain"/>
    <property type="match status" value="1"/>
</dbReference>
<dbReference type="EMBL" id="JAZEWV010000011">
    <property type="protein sequence ID" value="MEE4543474.1"/>
    <property type="molecule type" value="Genomic_DNA"/>
</dbReference>
<dbReference type="PANTHER" id="PTHR35526:SF3">
    <property type="entry name" value="ANTI-SIGMA-F FACTOR RSBW"/>
    <property type="match status" value="1"/>
</dbReference>
<dbReference type="Proteomes" id="UP001344658">
    <property type="component" value="Unassembled WGS sequence"/>
</dbReference>
<keyword evidence="1" id="KW-0808">Transferase</keyword>
<feature type="region of interest" description="Disordered" evidence="2">
    <location>
        <begin position="1"/>
        <end position="40"/>
    </location>
</feature>
<comment type="caution">
    <text evidence="4">The sequence shown here is derived from an EMBL/GenBank/DDBJ whole genome shotgun (WGS) entry which is preliminary data.</text>
</comment>
<organism evidence="4 5">
    <name type="scientific">Actinacidiphila polyblastidii</name>
    <dbReference type="NCBI Taxonomy" id="3110430"/>
    <lineage>
        <taxon>Bacteria</taxon>
        <taxon>Bacillati</taxon>
        <taxon>Actinomycetota</taxon>
        <taxon>Actinomycetes</taxon>
        <taxon>Kitasatosporales</taxon>
        <taxon>Streptomycetaceae</taxon>
        <taxon>Actinacidiphila</taxon>
    </lineage>
</organism>
<accession>A0ABU7PCE0</accession>
<dbReference type="CDD" id="cd16936">
    <property type="entry name" value="HATPase_RsbW-like"/>
    <property type="match status" value="1"/>
</dbReference>
<proteinExistence type="predicted"/>
<dbReference type="InterPro" id="IPR036890">
    <property type="entry name" value="HATPase_C_sf"/>
</dbReference>
<dbReference type="SUPFAM" id="SSF55874">
    <property type="entry name" value="ATPase domain of HSP90 chaperone/DNA topoisomerase II/histidine kinase"/>
    <property type="match status" value="1"/>
</dbReference>
<dbReference type="InterPro" id="IPR050267">
    <property type="entry name" value="Anti-sigma-factor_SerPK"/>
</dbReference>
<reference evidence="4 5" key="1">
    <citation type="submission" date="2023-12" db="EMBL/GenBank/DDBJ databases">
        <title>Streptomyces sp. V4-01.</title>
        <authorList>
            <person name="Somphong A."/>
            <person name="Phongsopitanun W."/>
        </authorList>
    </citation>
    <scope>NUCLEOTIDE SEQUENCE [LARGE SCALE GENOMIC DNA]</scope>
    <source>
        <strain evidence="4 5">V4-01</strain>
    </source>
</reference>
<evidence type="ECO:0000256" key="1">
    <source>
        <dbReference type="ARBA" id="ARBA00022527"/>
    </source>
</evidence>
<dbReference type="RefSeq" id="WP_330796181.1">
    <property type="nucleotide sequence ID" value="NZ_JAZEWV010000011.1"/>
</dbReference>
<gene>
    <name evidence="4" type="ORF">V2S66_16020</name>
</gene>